<dbReference type="AlphaFoldDB" id="A0A211YSN9"/>
<gene>
    <name evidence="2" type="ORF">BWR60_35910</name>
</gene>
<evidence type="ECO:0000313" key="3">
    <source>
        <dbReference type="Proteomes" id="UP000196655"/>
    </source>
</evidence>
<sequence>MHEASSESREIRPADPDLHWTGWALDTLRELVSIDMRTKRMTATQQLQQTPAGPDAPDFDLKQSRLSRSVRLSLAMTERIRAGYAMRRDERKASGEQARRRKLREEVAEAAVQAVAAPDKDWDADYVRSAVRERLDEDEVLDAQLDLLSPEEFLREVCRKIGRPPPSIPLPPGLDDGANDNSGLSGAGAGCADARPGAGEAWPDPPEEPGDNHLPSSPPKPDSS</sequence>
<accession>A0A211YSN9</accession>
<proteinExistence type="predicted"/>
<keyword evidence="3" id="KW-1185">Reference proteome</keyword>
<feature type="compositionally biased region" description="Pro residues" evidence="1">
    <location>
        <begin position="163"/>
        <end position="172"/>
    </location>
</feature>
<reference evidence="3" key="1">
    <citation type="submission" date="2017-05" db="EMBL/GenBank/DDBJ databases">
        <authorList>
            <person name="Macchi M."/>
            <person name="Festa S."/>
            <person name="Coppotelli B.M."/>
            <person name="Morelli I.S."/>
        </authorList>
    </citation>
    <scope>NUCLEOTIDE SEQUENCE [LARGE SCALE GENOMIC DNA]</scope>
    <source>
        <strain evidence="3">I</strain>
    </source>
</reference>
<name>A0A211YSN9_9PROT</name>
<dbReference type="EMBL" id="NHON01000207">
    <property type="protein sequence ID" value="OWJ55847.1"/>
    <property type="molecule type" value="Genomic_DNA"/>
</dbReference>
<organism evidence="2 3">
    <name type="scientific">Inquilinus limosus</name>
    <dbReference type="NCBI Taxonomy" id="171674"/>
    <lineage>
        <taxon>Bacteria</taxon>
        <taxon>Pseudomonadati</taxon>
        <taxon>Pseudomonadota</taxon>
        <taxon>Alphaproteobacteria</taxon>
        <taxon>Rhodospirillales</taxon>
        <taxon>Rhodospirillaceae</taxon>
        <taxon>Inquilinus</taxon>
    </lineage>
</organism>
<feature type="region of interest" description="Disordered" evidence="1">
    <location>
        <begin position="162"/>
        <end position="224"/>
    </location>
</feature>
<comment type="caution">
    <text evidence="2">The sequence shown here is derived from an EMBL/GenBank/DDBJ whole genome shotgun (WGS) entry which is preliminary data.</text>
</comment>
<protein>
    <submittedName>
        <fullName evidence="2">Uncharacterized protein</fullName>
    </submittedName>
</protein>
<dbReference type="Proteomes" id="UP000196655">
    <property type="component" value="Unassembled WGS sequence"/>
</dbReference>
<evidence type="ECO:0000313" key="2">
    <source>
        <dbReference type="EMBL" id="OWJ55847.1"/>
    </source>
</evidence>
<evidence type="ECO:0000256" key="1">
    <source>
        <dbReference type="SAM" id="MobiDB-lite"/>
    </source>
</evidence>
<dbReference type="RefSeq" id="WP_088158135.1">
    <property type="nucleotide sequence ID" value="NZ_NHON01000207.1"/>
</dbReference>